<dbReference type="GO" id="GO:0007165">
    <property type="term" value="P:signal transduction"/>
    <property type="evidence" value="ECO:0007669"/>
    <property type="project" value="TreeGrafter"/>
</dbReference>
<proteinExistence type="inferred from homology"/>
<dbReference type="Gene3D" id="2.30.42.10">
    <property type="match status" value="1"/>
</dbReference>
<dbReference type="GO" id="GO:0004175">
    <property type="term" value="F:endopeptidase activity"/>
    <property type="evidence" value="ECO:0007669"/>
    <property type="project" value="TreeGrafter"/>
</dbReference>
<comment type="caution">
    <text evidence="7">The sequence shown here is derived from an EMBL/GenBank/DDBJ whole genome shotgun (WGS) entry which is preliminary data.</text>
</comment>
<reference evidence="7" key="1">
    <citation type="submission" date="2016-10" db="EMBL/GenBank/DDBJ databases">
        <title>Sequence of Gallionella enrichment culture.</title>
        <authorList>
            <person name="Poehlein A."/>
            <person name="Muehling M."/>
            <person name="Daniel R."/>
        </authorList>
    </citation>
    <scope>NUCLEOTIDE SEQUENCE</scope>
</reference>
<dbReference type="SMART" id="SM00228">
    <property type="entry name" value="PDZ"/>
    <property type="match status" value="1"/>
</dbReference>
<dbReference type="PANTHER" id="PTHR32060">
    <property type="entry name" value="TAIL-SPECIFIC PROTEASE"/>
    <property type="match status" value="1"/>
</dbReference>
<dbReference type="InterPro" id="IPR004447">
    <property type="entry name" value="Peptidase_S41A"/>
</dbReference>
<sequence length="442" mass="48247">MRRRLLTLTSGILIGFLLAGAAVHFAFSWNFFPDRKLNRSSDYVREVMRLVHDNYVDPKTSTYDDLAHQALHGMVESLDPHSEFMEAADFKDLDDEMHGDFGGIGIQVEARNGRIVVIAPIAGTPGARAGIRRGDELVAVDGVAFDRNTNMDDVVDRLRGAPGTKVSLRVYRPETHKNLNFTITRELIKVKSVRDVRVLPGGIGYLQITEFSERTGDEFDDALDSLLKQGIHSLILDLRNNPGGLLDAAVYVAEPFFKKGDLIVYTQGRNPGDRDDLRSENDQDPLDMPIAVLINAGTASAAEIVAGALKDTHKAVIVGERSFGKGSVQTIFKLRNGEGMRLTTALYYTPSGISILGKGIVPDIKVVMSAEDDAKLQLQQSRDDLKTPAQFKSRFGFDPIPDRQLEAAVDALTGMDILRARMAQQPQGAQPAPAPAGGAPAK</sequence>
<dbReference type="SMART" id="SM00245">
    <property type="entry name" value="TSPc"/>
    <property type="match status" value="1"/>
</dbReference>
<dbReference type="InterPro" id="IPR036034">
    <property type="entry name" value="PDZ_sf"/>
</dbReference>
<dbReference type="GO" id="GO:0030288">
    <property type="term" value="C:outer membrane-bounded periplasmic space"/>
    <property type="evidence" value="ECO:0007669"/>
    <property type="project" value="TreeGrafter"/>
</dbReference>
<dbReference type="InterPro" id="IPR005151">
    <property type="entry name" value="Tail-specific_protease"/>
</dbReference>
<gene>
    <name evidence="7" type="ORF">GALL_09450</name>
</gene>
<dbReference type="InterPro" id="IPR029045">
    <property type="entry name" value="ClpP/crotonase-like_dom_sf"/>
</dbReference>
<evidence type="ECO:0000256" key="4">
    <source>
        <dbReference type="ARBA" id="ARBA00022825"/>
    </source>
</evidence>
<accession>A0A1J5TQS5</accession>
<protein>
    <submittedName>
        <fullName evidence="7">Putative CtpA-like serine protease</fullName>
        <ecNumber evidence="7">3.4.21.-</ecNumber>
    </submittedName>
</protein>
<dbReference type="AlphaFoldDB" id="A0A1J5TQS5"/>
<dbReference type="GO" id="GO:0006508">
    <property type="term" value="P:proteolysis"/>
    <property type="evidence" value="ECO:0007669"/>
    <property type="project" value="UniProtKB-KW"/>
</dbReference>
<dbReference type="EC" id="3.4.21.-" evidence="7"/>
<dbReference type="GO" id="GO:0008236">
    <property type="term" value="F:serine-type peptidase activity"/>
    <property type="evidence" value="ECO:0007669"/>
    <property type="project" value="UniProtKB-KW"/>
</dbReference>
<dbReference type="EMBL" id="MLJW01000002">
    <property type="protein sequence ID" value="OIR18608.1"/>
    <property type="molecule type" value="Genomic_DNA"/>
</dbReference>
<evidence type="ECO:0000256" key="1">
    <source>
        <dbReference type="ARBA" id="ARBA00009179"/>
    </source>
</evidence>
<evidence type="ECO:0000256" key="5">
    <source>
        <dbReference type="SAM" id="MobiDB-lite"/>
    </source>
</evidence>
<evidence type="ECO:0000313" key="7">
    <source>
        <dbReference type="EMBL" id="OIR18608.1"/>
    </source>
</evidence>
<dbReference type="InterPro" id="IPR001478">
    <property type="entry name" value="PDZ"/>
</dbReference>
<dbReference type="Pfam" id="PF03572">
    <property type="entry name" value="Peptidase_S41"/>
    <property type="match status" value="1"/>
</dbReference>
<name>A0A1J5TQS5_9ZZZZ</name>
<dbReference type="Gene3D" id="3.30.750.44">
    <property type="match status" value="1"/>
</dbReference>
<dbReference type="CDD" id="cd06782">
    <property type="entry name" value="cpPDZ_CPP-like"/>
    <property type="match status" value="1"/>
</dbReference>
<feature type="compositionally biased region" description="Low complexity" evidence="5">
    <location>
        <begin position="423"/>
        <end position="442"/>
    </location>
</feature>
<dbReference type="PROSITE" id="PS50106">
    <property type="entry name" value="PDZ"/>
    <property type="match status" value="1"/>
</dbReference>
<evidence type="ECO:0000256" key="3">
    <source>
        <dbReference type="ARBA" id="ARBA00022801"/>
    </source>
</evidence>
<feature type="domain" description="PDZ" evidence="6">
    <location>
        <begin position="90"/>
        <end position="163"/>
    </location>
</feature>
<evidence type="ECO:0000259" key="6">
    <source>
        <dbReference type="PROSITE" id="PS50106"/>
    </source>
</evidence>
<dbReference type="InterPro" id="IPR041489">
    <property type="entry name" value="PDZ_6"/>
</dbReference>
<dbReference type="CDD" id="cd07560">
    <property type="entry name" value="Peptidase_S41_CPP"/>
    <property type="match status" value="1"/>
</dbReference>
<keyword evidence="3 7" id="KW-0378">Hydrolase</keyword>
<evidence type="ECO:0000256" key="2">
    <source>
        <dbReference type="ARBA" id="ARBA00022670"/>
    </source>
</evidence>
<keyword evidence="4" id="KW-0720">Serine protease</keyword>
<comment type="similarity">
    <text evidence="1">Belongs to the peptidase S41A family.</text>
</comment>
<dbReference type="Pfam" id="PF17820">
    <property type="entry name" value="PDZ_6"/>
    <property type="match status" value="1"/>
</dbReference>
<feature type="region of interest" description="Disordered" evidence="5">
    <location>
        <begin position="420"/>
        <end position="442"/>
    </location>
</feature>
<dbReference type="PANTHER" id="PTHR32060:SF30">
    <property type="entry name" value="CARBOXY-TERMINAL PROCESSING PROTEASE CTPA"/>
    <property type="match status" value="1"/>
</dbReference>
<dbReference type="Gene3D" id="3.90.226.10">
    <property type="entry name" value="2-enoyl-CoA Hydratase, Chain A, domain 1"/>
    <property type="match status" value="1"/>
</dbReference>
<organism evidence="7">
    <name type="scientific">mine drainage metagenome</name>
    <dbReference type="NCBI Taxonomy" id="410659"/>
    <lineage>
        <taxon>unclassified sequences</taxon>
        <taxon>metagenomes</taxon>
        <taxon>ecological metagenomes</taxon>
    </lineage>
</organism>
<dbReference type="SUPFAM" id="SSF52096">
    <property type="entry name" value="ClpP/crotonase"/>
    <property type="match status" value="1"/>
</dbReference>
<dbReference type="SUPFAM" id="SSF50156">
    <property type="entry name" value="PDZ domain-like"/>
    <property type="match status" value="1"/>
</dbReference>
<dbReference type="FunFam" id="2.30.42.10:FF:000063">
    <property type="entry name" value="Peptidase, S41 family"/>
    <property type="match status" value="1"/>
</dbReference>
<dbReference type="NCBIfam" id="TIGR00225">
    <property type="entry name" value="prc"/>
    <property type="match status" value="1"/>
</dbReference>
<keyword evidence="2 7" id="KW-0645">Protease</keyword>